<evidence type="ECO:0000313" key="1">
    <source>
        <dbReference type="EMBL" id="GEA36013.1"/>
    </source>
</evidence>
<name>A0A829WAJ4_9FIRM</name>
<proteinExistence type="predicted"/>
<sequence>MTLLTELLQEYAKVLRDKYHCLSDWVFPARETDKCLSVGTIDKKFRDFWALTPFAESCDKAPVIRARMKHSIIIIRLLKHSVSSGIKMKLEDM</sequence>
<organism evidence="1 2">
    <name type="scientific">Enterocloster clostridioformis</name>
    <dbReference type="NCBI Taxonomy" id="1531"/>
    <lineage>
        <taxon>Bacteria</taxon>
        <taxon>Bacillati</taxon>
        <taxon>Bacillota</taxon>
        <taxon>Clostridia</taxon>
        <taxon>Lachnospirales</taxon>
        <taxon>Lachnospiraceae</taxon>
        <taxon>Enterocloster</taxon>
    </lineage>
</organism>
<dbReference type="Proteomes" id="UP000315200">
    <property type="component" value="Unassembled WGS sequence"/>
</dbReference>
<comment type="caution">
    <text evidence="1">The sequence shown here is derived from an EMBL/GenBank/DDBJ whole genome shotgun (WGS) entry which is preliminary data.</text>
</comment>
<protein>
    <submittedName>
        <fullName evidence="1">Uncharacterized protein</fullName>
    </submittedName>
</protein>
<gene>
    <name evidence="1" type="ORF">Ccl03g_17260</name>
</gene>
<dbReference type="EMBL" id="BJLB01000001">
    <property type="protein sequence ID" value="GEA36013.1"/>
    <property type="molecule type" value="Genomic_DNA"/>
</dbReference>
<dbReference type="AlphaFoldDB" id="A0A829WAJ4"/>
<reference evidence="1 2" key="1">
    <citation type="submission" date="2019-06" db="EMBL/GenBank/DDBJ databases">
        <title>Draft genome sequence of [Clostridium] clostridioforme NBRC 113352.</title>
        <authorList>
            <person name="Miura T."/>
            <person name="Furukawa M."/>
            <person name="Shimamura M."/>
            <person name="Ohyama Y."/>
            <person name="Yamazoe A."/>
            <person name="Kawasaki H."/>
        </authorList>
    </citation>
    <scope>NUCLEOTIDE SEQUENCE [LARGE SCALE GENOMIC DNA]</scope>
    <source>
        <strain evidence="1 2">NBRC 113352</strain>
    </source>
</reference>
<evidence type="ECO:0000313" key="2">
    <source>
        <dbReference type="Proteomes" id="UP000315200"/>
    </source>
</evidence>
<accession>A0A829WAJ4</accession>